<dbReference type="Pfam" id="PF08843">
    <property type="entry name" value="AbiEii"/>
    <property type="match status" value="1"/>
</dbReference>
<sequence>MLNLSQIKEYFATAGHSQKGMLVEYLQYELLDSLFKQAGSEKLSFIGGTAIRIIHNSQRFSEDLDFDNFGLSASAFQALLGKALAEMRLKGFDMESRFLHKGDNYHLYIKFPRLLFSLGLSGHGEEKIFVAVDAQKKKKIFRTEIGLLNKFGVFRNIVVDPPEVIMAQKLLAILYRPRAKGRDFYDVSFLSGKAKPDFAYIKKTTGFNKEQFAEKIVKHCQKLNLKNLAKDVEPFLFDPSQKERVVLFRESLPSILKPVKPSKNLTLG</sequence>
<protein>
    <recommendedName>
        <fullName evidence="3">Nucleotidyl transferase AbiEii/AbiGii toxin family protein</fullName>
    </recommendedName>
</protein>
<dbReference type="EMBL" id="WPAF01000032">
    <property type="protein sequence ID" value="KAF0133206.1"/>
    <property type="molecule type" value="Genomic_DNA"/>
</dbReference>
<dbReference type="InterPro" id="IPR014942">
    <property type="entry name" value="AbiEii"/>
</dbReference>
<dbReference type="AlphaFoldDB" id="A0A833L086"/>
<name>A0A833L086_UNCSA</name>
<accession>A0A833L086</accession>
<dbReference type="Gene3D" id="3.10.450.620">
    <property type="entry name" value="JHP933, nucleotidyltransferase-like core domain"/>
    <property type="match status" value="1"/>
</dbReference>
<evidence type="ECO:0008006" key="3">
    <source>
        <dbReference type="Google" id="ProtNLM"/>
    </source>
</evidence>
<proteinExistence type="predicted"/>
<dbReference type="Proteomes" id="UP000488506">
    <property type="component" value="Unassembled WGS sequence"/>
</dbReference>
<reference evidence="1 2" key="1">
    <citation type="submission" date="2019-12" db="EMBL/GenBank/DDBJ databases">
        <authorList>
            <person name="Wolfe R."/>
            <person name="Danczak R."/>
            <person name="Wilkins M."/>
        </authorList>
    </citation>
    <scope>NUCLEOTIDE SEQUENCE [LARGE SCALE GENOMIC DNA]</scope>
    <source>
        <strain evidence="1">X2_MaxBin.013</strain>
    </source>
</reference>
<evidence type="ECO:0000313" key="2">
    <source>
        <dbReference type="Proteomes" id="UP000488506"/>
    </source>
</evidence>
<organism evidence="1 2">
    <name type="scientific">Candidatus Saganbacteria bacterium</name>
    <dbReference type="NCBI Taxonomy" id="2575572"/>
    <lineage>
        <taxon>Bacteria</taxon>
        <taxon>Bacillati</taxon>
        <taxon>Saganbacteria</taxon>
    </lineage>
</organism>
<comment type="caution">
    <text evidence="1">The sequence shown here is derived from an EMBL/GenBank/DDBJ whole genome shotgun (WGS) entry which is preliminary data.</text>
</comment>
<gene>
    <name evidence="1" type="ORF">FD145_1407</name>
</gene>
<evidence type="ECO:0000313" key="1">
    <source>
        <dbReference type="EMBL" id="KAF0133206.1"/>
    </source>
</evidence>